<evidence type="ECO:0000313" key="13">
    <source>
        <dbReference type="Proteomes" id="UP001151699"/>
    </source>
</evidence>
<feature type="active site" evidence="8">
    <location>
        <position position="379"/>
    </location>
</feature>
<dbReference type="SUPFAM" id="SSF48208">
    <property type="entry name" value="Six-hairpin glycosidases"/>
    <property type="match status" value="1"/>
</dbReference>
<dbReference type="EC" id="3.2.1.4" evidence="10"/>
<dbReference type="OrthoDB" id="10257085at2759"/>
<keyword evidence="4 10" id="KW-0136">Cellulose degradation</keyword>
<dbReference type="GO" id="GO:0008810">
    <property type="term" value="F:cellulase activity"/>
    <property type="evidence" value="ECO:0007669"/>
    <property type="project" value="UniProtKB-EC"/>
</dbReference>
<accession>A0A9Q0MLF4</accession>
<dbReference type="InterPro" id="IPR033126">
    <property type="entry name" value="Glyco_hydro_9_Asp/Glu_AS"/>
</dbReference>
<evidence type="ECO:0000313" key="12">
    <source>
        <dbReference type="EMBL" id="KAJ6633841.1"/>
    </source>
</evidence>
<dbReference type="AlphaFoldDB" id="A0A9Q0MLF4"/>
<evidence type="ECO:0000256" key="9">
    <source>
        <dbReference type="PROSITE-ProRule" id="PRU10060"/>
    </source>
</evidence>
<evidence type="ECO:0000256" key="6">
    <source>
        <dbReference type="ARBA" id="ARBA00023295"/>
    </source>
</evidence>
<evidence type="ECO:0000256" key="7">
    <source>
        <dbReference type="ARBA" id="ARBA00023326"/>
    </source>
</evidence>
<dbReference type="PANTHER" id="PTHR22298">
    <property type="entry name" value="ENDO-1,4-BETA-GLUCANASE"/>
    <property type="match status" value="1"/>
</dbReference>
<dbReference type="Pfam" id="PF00759">
    <property type="entry name" value="Glyco_hydro_9"/>
    <property type="match status" value="1"/>
</dbReference>
<gene>
    <name evidence="12" type="primary">celD_2</name>
    <name evidence="12" type="ORF">Bhyg_15767</name>
</gene>
<evidence type="ECO:0000259" key="11">
    <source>
        <dbReference type="Pfam" id="PF00759"/>
    </source>
</evidence>
<comment type="catalytic activity">
    <reaction evidence="1 10">
        <text>Endohydrolysis of (1-&gt;4)-beta-D-glucosidic linkages in cellulose, lichenin and cereal beta-D-glucans.</text>
        <dbReference type="EC" id="3.2.1.4"/>
    </reaction>
</comment>
<evidence type="ECO:0000256" key="1">
    <source>
        <dbReference type="ARBA" id="ARBA00000966"/>
    </source>
</evidence>
<feature type="signal peptide" evidence="10">
    <location>
        <begin position="1"/>
        <end position="17"/>
    </location>
</feature>
<evidence type="ECO:0000256" key="10">
    <source>
        <dbReference type="RuleBase" id="RU361166"/>
    </source>
</evidence>
<dbReference type="PROSITE" id="PS00592">
    <property type="entry name" value="GH9_2"/>
    <property type="match status" value="1"/>
</dbReference>
<organism evidence="12 13">
    <name type="scientific">Pseudolycoriella hygida</name>
    <dbReference type="NCBI Taxonomy" id="35572"/>
    <lineage>
        <taxon>Eukaryota</taxon>
        <taxon>Metazoa</taxon>
        <taxon>Ecdysozoa</taxon>
        <taxon>Arthropoda</taxon>
        <taxon>Hexapoda</taxon>
        <taxon>Insecta</taxon>
        <taxon>Pterygota</taxon>
        <taxon>Neoptera</taxon>
        <taxon>Endopterygota</taxon>
        <taxon>Diptera</taxon>
        <taxon>Nematocera</taxon>
        <taxon>Sciaroidea</taxon>
        <taxon>Sciaridae</taxon>
        <taxon>Pseudolycoriella</taxon>
    </lineage>
</organism>
<name>A0A9Q0MLF4_9DIPT</name>
<comment type="similarity">
    <text evidence="2 8 10">Belongs to the glycosyl hydrolase 9 (cellulase E) family.</text>
</comment>
<keyword evidence="6 8" id="KW-0326">Glycosidase</keyword>
<evidence type="ECO:0000256" key="4">
    <source>
        <dbReference type="ARBA" id="ARBA00023001"/>
    </source>
</evidence>
<feature type="domain" description="Glycoside hydrolase family 9" evidence="11">
    <location>
        <begin position="22"/>
        <end position="444"/>
    </location>
</feature>
<evidence type="ECO:0000256" key="8">
    <source>
        <dbReference type="PROSITE-ProRule" id="PRU10059"/>
    </source>
</evidence>
<feature type="chain" id="PRO_5040538694" description="Endoglucanase" evidence="10">
    <location>
        <begin position="18"/>
        <end position="453"/>
    </location>
</feature>
<dbReference type="InterPro" id="IPR012341">
    <property type="entry name" value="6hp_glycosidase-like_sf"/>
</dbReference>
<dbReference type="PROSITE" id="PS00698">
    <property type="entry name" value="GH9_3"/>
    <property type="match status" value="1"/>
</dbReference>
<evidence type="ECO:0000256" key="2">
    <source>
        <dbReference type="ARBA" id="ARBA00007072"/>
    </source>
</evidence>
<evidence type="ECO:0000256" key="3">
    <source>
        <dbReference type="ARBA" id="ARBA00022801"/>
    </source>
</evidence>
<feature type="active site" evidence="9">
    <location>
        <position position="432"/>
    </location>
</feature>
<dbReference type="Gene3D" id="1.50.10.10">
    <property type="match status" value="1"/>
</dbReference>
<sequence length="453" mass="50308">MIYLYLTILVVAKLSLATDYDYGEVLEKSLLFYEAQRTGYLPLNNRVPWRGDSFVTDQGHDGEDLTGGFFDAGDHVKFGFPLASTITFLAWGMVDAKEGYVKAGQWENGLDCLKWAMDYFIKIHPSPNVLYVQVGNGTEDHQFWGRPEEWTGSNPRLALKATTELPASEVAGEQAAAMAAASMVFRENGDIQYANTLLAHAVQLYIFATTYRGRYSDSFPEIGGFYGSWAYGDELLYAAAWLFRATGKPVFRRDYTRFWTEFGLNYRPTEMSWDQKLPAAQILLAAVDGSPQYTNAAREFCDWYVYSAPRTPLGLVFFSMWGSLRMSANAAYVCLQAANAGINVEVYRTFAKSQIDYILGDTGRSFVVGFGVNPPLNPHHRASSCPDLPAVCDWNAFNSPDANPQTLFGALVGGPDINDVYVDDRADYVGNEVALDYNAAFQSAVAALCEIHC</sequence>
<keyword evidence="10" id="KW-0732">Signal</keyword>
<feature type="active site" evidence="9">
    <location>
        <position position="423"/>
    </location>
</feature>
<dbReference type="EMBL" id="WJQU01001633">
    <property type="protein sequence ID" value="KAJ6633841.1"/>
    <property type="molecule type" value="Genomic_DNA"/>
</dbReference>
<comment type="caution">
    <text evidence="12">The sequence shown here is derived from an EMBL/GenBank/DDBJ whole genome shotgun (WGS) entry which is preliminary data.</text>
</comment>
<dbReference type="InterPro" id="IPR008928">
    <property type="entry name" value="6-hairpin_glycosidase_sf"/>
</dbReference>
<proteinExistence type="inferred from homology"/>
<dbReference type="InterPro" id="IPR018221">
    <property type="entry name" value="Glyco_hydro_9_His_AS"/>
</dbReference>
<keyword evidence="7 8" id="KW-0624">Polysaccharide degradation</keyword>
<evidence type="ECO:0000256" key="5">
    <source>
        <dbReference type="ARBA" id="ARBA00023277"/>
    </source>
</evidence>
<keyword evidence="13" id="KW-1185">Reference proteome</keyword>
<dbReference type="GO" id="GO:0030245">
    <property type="term" value="P:cellulose catabolic process"/>
    <property type="evidence" value="ECO:0007669"/>
    <property type="project" value="UniProtKB-KW"/>
</dbReference>
<keyword evidence="5 8" id="KW-0119">Carbohydrate metabolism</keyword>
<protein>
    <recommendedName>
        <fullName evidence="10">Endoglucanase</fullName>
        <ecNumber evidence="10">3.2.1.4</ecNumber>
    </recommendedName>
</protein>
<keyword evidence="3 8" id="KW-0378">Hydrolase</keyword>
<dbReference type="InterPro" id="IPR001701">
    <property type="entry name" value="Glyco_hydro_9"/>
</dbReference>
<reference evidence="12" key="1">
    <citation type="submission" date="2022-07" db="EMBL/GenBank/DDBJ databases">
        <authorList>
            <person name="Trinca V."/>
            <person name="Uliana J.V.C."/>
            <person name="Torres T.T."/>
            <person name="Ward R.J."/>
            <person name="Monesi N."/>
        </authorList>
    </citation>
    <scope>NUCLEOTIDE SEQUENCE</scope>
    <source>
        <strain evidence="12">HSMRA1968</strain>
        <tissue evidence="12">Whole embryos</tissue>
    </source>
</reference>
<dbReference type="Proteomes" id="UP001151699">
    <property type="component" value="Unassembled WGS sequence"/>
</dbReference>